<evidence type="ECO:0000313" key="3">
    <source>
        <dbReference type="Proteomes" id="UP001296706"/>
    </source>
</evidence>
<name>A0ABX1RNS0_9PSEU</name>
<comment type="caution">
    <text evidence="2">The sequence shown here is derived from an EMBL/GenBank/DDBJ whole genome shotgun (WGS) entry which is preliminary data.</text>
</comment>
<dbReference type="RefSeq" id="WP_169399036.1">
    <property type="nucleotide sequence ID" value="NZ_BAAAJH010000003.1"/>
</dbReference>
<sequence>MPDDDSDDRPGPGGEGFVADLLRQSTITGTGDDDPSPPPEEPPDANRGTDEDDDSDDDRS</sequence>
<feature type="region of interest" description="Disordered" evidence="1">
    <location>
        <begin position="1"/>
        <end position="60"/>
    </location>
</feature>
<evidence type="ECO:0000256" key="1">
    <source>
        <dbReference type="SAM" id="MobiDB-lite"/>
    </source>
</evidence>
<dbReference type="EMBL" id="JAAXKY010000124">
    <property type="protein sequence ID" value="NMH80995.1"/>
    <property type="molecule type" value="Genomic_DNA"/>
</dbReference>
<proteinExistence type="predicted"/>
<feature type="compositionally biased region" description="Acidic residues" evidence="1">
    <location>
        <begin position="50"/>
        <end position="60"/>
    </location>
</feature>
<protein>
    <submittedName>
        <fullName evidence="2">Uncharacterized protein</fullName>
    </submittedName>
</protein>
<gene>
    <name evidence="2" type="ORF">HF577_28375</name>
</gene>
<keyword evidence="3" id="KW-1185">Reference proteome</keyword>
<organism evidence="2 3">
    <name type="scientific">Pseudonocardia xinjiangensis</name>
    <dbReference type="NCBI Taxonomy" id="75289"/>
    <lineage>
        <taxon>Bacteria</taxon>
        <taxon>Bacillati</taxon>
        <taxon>Actinomycetota</taxon>
        <taxon>Actinomycetes</taxon>
        <taxon>Pseudonocardiales</taxon>
        <taxon>Pseudonocardiaceae</taxon>
        <taxon>Pseudonocardia</taxon>
    </lineage>
</organism>
<evidence type="ECO:0000313" key="2">
    <source>
        <dbReference type="EMBL" id="NMH80995.1"/>
    </source>
</evidence>
<reference evidence="2 3" key="1">
    <citation type="submission" date="2020-04" db="EMBL/GenBank/DDBJ databases">
        <authorList>
            <person name="Klaysubun C."/>
            <person name="Duangmal K."/>
            <person name="Lipun K."/>
        </authorList>
    </citation>
    <scope>NUCLEOTIDE SEQUENCE [LARGE SCALE GENOMIC DNA]</scope>
    <source>
        <strain evidence="2 3">JCM 11839</strain>
    </source>
</reference>
<dbReference type="Proteomes" id="UP001296706">
    <property type="component" value="Unassembled WGS sequence"/>
</dbReference>
<accession>A0ABX1RNS0</accession>